<sequence length="209" mass="22372">MVVVHVLKVNLTNTKPFRVVVVLRVFGLDGSDASGHSATSSFSESVVVLGVPVVELAGLDVQHKTMLGASGCQQQGGDGGGQPHEMVGSLSGGRPTRRWLGLAAEANHARGCAGARSTLEASEAEEVERAAGEQMQGRHGGAWWWLRAPAQGKERVAWWWCWLPTGATPVEARIYREKMNINGGVKNGTCQKKEREGEVVMSEGGKMMP</sequence>
<dbReference type="EMBL" id="KD115209">
    <property type="protein sequence ID" value="EMS59940.1"/>
    <property type="molecule type" value="Genomic_DNA"/>
</dbReference>
<accession>M8A5J3</accession>
<dbReference type="AlphaFoldDB" id="M8A5J3"/>
<protein>
    <submittedName>
        <fullName evidence="1">Uncharacterized protein</fullName>
    </submittedName>
</protein>
<dbReference type="OMA" id="DVQHKTM"/>
<reference evidence="1" key="1">
    <citation type="journal article" date="2013" name="Nature">
        <title>Draft genome of the wheat A-genome progenitor Triticum urartu.</title>
        <authorList>
            <person name="Ling H.Q."/>
            <person name="Zhao S."/>
            <person name="Liu D."/>
            <person name="Wang J."/>
            <person name="Sun H."/>
            <person name="Zhang C."/>
            <person name="Fan H."/>
            <person name="Li D."/>
            <person name="Dong L."/>
            <person name="Tao Y."/>
            <person name="Gao C."/>
            <person name="Wu H."/>
            <person name="Li Y."/>
            <person name="Cui Y."/>
            <person name="Guo X."/>
            <person name="Zheng S."/>
            <person name="Wang B."/>
            <person name="Yu K."/>
            <person name="Liang Q."/>
            <person name="Yang W."/>
            <person name="Lou X."/>
            <person name="Chen J."/>
            <person name="Feng M."/>
            <person name="Jian J."/>
            <person name="Zhang X."/>
            <person name="Luo G."/>
            <person name="Jiang Y."/>
            <person name="Liu J."/>
            <person name="Wang Z."/>
            <person name="Sha Y."/>
            <person name="Zhang B."/>
            <person name="Wu H."/>
            <person name="Tang D."/>
            <person name="Shen Q."/>
            <person name="Xue P."/>
            <person name="Zou S."/>
            <person name="Wang X."/>
            <person name="Liu X."/>
            <person name="Wang F."/>
            <person name="Yang Y."/>
            <person name="An X."/>
            <person name="Dong Z."/>
            <person name="Zhang K."/>
            <person name="Zhang X."/>
            <person name="Luo M.C."/>
            <person name="Dvorak J."/>
            <person name="Tong Y."/>
            <person name="Wang J."/>
            <person name="Yang H."/>
            <person name="Li Z."/>
            <person name="Wang D."/>
            <person name="Zhang A."/>
            <person name="Wang J."/>
        </authorList>
    </citation>
    <scope>NUCLEOTIDE SEQUENCE</scope>
</reference>
<organism evidence="1">
    <name type="scientific">Triticum urartu</name>
    <name type="common">Red wild einkorn</name>
    <name type="synonym">Crithodium urartu</name>
    <dbReference type="NCBI Taxonomy" id="4572"/>
    <lineage>
        <taxon>Eukaryota</taxon>
        <taxon>Viridiplantae</taxon>
        <taxon>Streptophyta</taxon>
        <taxon>Embryophyta</taxon>
        <taxon>Tracheophyta</taxon>
        <taxon>Spermatophyta</taxon>
        <taxon>Magnoliopsida</taxon>
        <taxon>Liliopsida</taxon>
        <taxon>Poales</taxon>
        <taxon>Poaceae</taxon>
        <taxon>BOP clade</taxon>
        <taxon>Pooideae</taxon>
        <taxon>Triticodae</taxon>
        <taxon>Triticeae</taxon>
        <taxon>Triticinae</taxon>
        <taxon>Triticum</taxon>
    </lineage>
</organism>
<gene>
    <name evidence="1" type="ORF">TRIUR3_28083</name>
</gene>
<name>M8A5J3_TRIUA</name>
<evidence type="ECO:0000313" key="1">
    <source>
        <dbReference type="EMBL" id="EMS59940.1"/>
    </source>
</evidence>
<proteinExistence type="predicted"/>